<dbReference type="GO" id="GO:0005737">
    <property type="term" value="C:cytoplasm"/>
    <property type="evidence" value="ECO:0007669"/>
    <property type="project" value="UniProtKB-SubCell"/>
</dbReference>
<comment type="caution">
    <text evidence="11">The sequence shown here is derived from an EMBL/GenBank/DDBJ whole genome shotgun (WGS) entry which is preliminary data.</text>
</comment>
<name>A0AAW1RHZ7_9CHLO</name>
<comment type="subcellular location">
    <subcellularLocation>
        <location evidence="1">Cytoplasm</location>
    </subcellularLocation>
</comment>
<dbReference type="GO" id="GO:0008017">
    <property type="term" value="F:microtubule binding"/>
    <property type="evidence" value="ECO:0007669"/>
    <property type="project" value="InterPro"/>
</dbReference>
<sequence>MGVCCSKPPQLEEQQREALPDHDPQHPQSGKLPARADSVTSSKNSPIRVKAGVTERAPSFKGSPIKTSSPVKGNNAAKRTAKIAPSPESESTDEIASVQSEQFTAATSPSAVKVAVAVRPMLEFESLKGATDCLKLKPPHLVTLPPLRGATEEYRFEYDRVYDMVSTSGDDALFGELVAPLVSRVLQGFNATVLAYGQTGSGKTYSMGSTADPQQMNSRSKPYGVIPRALVTLFEGLQQLQPDYEVASKVTFVEIYQDDIRDLLRAPAEAAGGFQPQARMVMGSTEMLPKEKGINIRENSDGTFLDGVKEMPVRSAMDAMSLLQRGNSIRVVGAHNMNERSSRSHVIYTIQLNMRRRNLPRNTGRPTSGPAFLRSKLHLIDLAGSERQKDTGATGQSFSEGIQINKGLLALGNVIAALTEGKGRKHVPYRDSKLTRILQDSLGGNSETLMVACVTPSSLSQEHTLSTLRYASRARSIKNQLRRNDQVSPAEEIAFLKAALIDRDAVIAQLQKENALLKRSAA</sequence>
<dbReference type="SMART" id="SM00129">
    <property type="entry name" value="KISc"/>
    <property type="match status" value="1"/>
</dbReference>
<evidence type="ECO:0000256" key="7">
    <source>
        <dbReference type="PROSITE-ProRule" id="PRU00283"/>
    </source>
</evidence>
<evidence type="ECO:0000313" key="12">
    <source>
        <dbReference type="Proteomes" id="UP001438707"/>
    </source>
</evidence>
<dbReference type="Proteomes" id="UP001438707">
    <property type="component" value="Unassembled WGS sequence"/>
</dbReference>
<comment type="similarity">
    <text evidence="7 8">Belongs to the TRAFAC class myosin-kinesin ATPase superfamily. Kinesin family.</text>
</comment>
<gene>
    <name evidence="11" type="ORF">WJX74_001671</name>
</gene>
<keyword evidence="5" id="KW-0175">Coiled coil</keyword>
<dbReference type="InterPro" id="IPR027640">
    <property type="entry name" value="Kinesin-like_fam"/>
</dbReference>
<dbReference type="PANTHER" id="PTHR47969">
    <property type="entry name" value="CHROMOSOME-ASSOCIATED KINESIN KIF4A-RELATED"/>
    <property type="match status" value="1"/>
</dbReference>
<feature type="region of interest" description="Disordered" evidence="9">
    <location>
        <begin position="1"/>
        <end position="94"/>
    </location>
</feature>
<evidence type="ECO:0000256" key="1">
    <source>
        <dbReference type="ARBA" id="ARBA00004496"/>
    </source>
</evidence>
<evidence type="ECO:0000256" key="5">
    <source>
        <dbReference type="ARBA" id="ARBA00023054"/>
    </source>
</evidence>
<feature type="compositionally biased region" description="Basic and acidic residues" evidence="9">
    <location>
        <begin position="13"/>
        <end position="25"/>
    </location>
</feature>
<dbReference type="GO" id="GO:0007018">
    <property type="term" value="P:microtubule-based movement"/>
    <property type="evidence" value="ECO:0007669"/>
    <property type="project" value="InterPro"/>
</dbReference>
<dbReference type="Pfam" id="PF00225">
    <property type="entry name" value="Kinesin"/>
    <property type="match status" value="1"/>
</dbReference>
<accession>A0AAW1RHZ7</accession>
<dbReference type="InterPro" id="IPR019821">
    <property type="entry name" value="Kinesin_motor_CS"/>
</dbReference>
<dbReference type="PRINTS" id="PR00380">
    <property type="entry name" value="KINESINHEAVY"/>
</dbReference>
<evidence type="ECO:0000256" key="4">
    <source>
        <dbReference type="ARBA" id="ARBA00022840"/>
    </source>
</evidence>
<dbReference type="Gene3D" id="3.40.850.10">
    <property type="entry name" value="Kinesin motor domain"/>
    <property type="match status" value="1"/>
</dbReference>
<dbReference type="EMBL" id="JALJOS010000011">
    <property type="protein sequence ID" value="KAK9832916.1"/>
    <property type="molecule type" value="Genomic_DNA"/>
</dbReference>
<dbReference type="GO" id="GO:0005875">
    <property type="term" value="C:microtubule associated complex"/>
    <property type="evidence" value="ECO:0007669"/>
    <property type="project" value="TreeGrafter"/>
</dbReference>
<keyword evidence="6 7" id="KW-0505">Motor protein</keyword>
<dbReference type="GO" id="GO:0051231">
    <property type="term" value="P:spindle elongation"/>
    <property type="evidence" value="ECO:0007669"/>
    <property type="project" value="TreeGrafter"/>
</dbReference>
<evidence type="ECO:0000256" key="8">
    <source>
        <dbReference type="RuleBase" id="RU000394"/>
    </source>
</evidence>
<feature type="domain" description="Kinesin motor" evidence="10">
    <location>
        <begin position="111"/>
        <end position="477"/>
    </location>
</feature>
<proteinExistence type="inferred from homology"/>
<evidence type="ECO:0000313" key="11">
    <source>
        <dbReference type="EMBL" id="KAK9832916.1"/>
    </source>
</evidence>
<keyword evidence="8" id="KW-0493">Microtubule</keyword>
<dbReference type="GO" id="GO:0003777">
    <property type="term" value="F:microtubule motor activity"/>
    <property type="evidence" value="ECO:0007669"/>
    <property type="project" value="InterPro"/>
</dbReference>
<evidence type="ECO:0000256" key="9">
    <source>
        <dbReference type="SAM" id="MobiDB-lite"/>
    </source>
</evidence>
<evidence type="ECO:0000259" key="10">
    <source>
        <dbReference type="PROSITE" id="PS50067"/>
    </source>
</evidence>
<dbReference type="PANTHER" id="PTHR47969:SF15">
    <property type="entry name" value="CHROMOSOME-ASSOCIATED KINESIN KIF4A-RELATED"/>
    <property type="match status" value="1"/>
</dbReference>
<keyword evidence="2" id="KW-0963">Cytoplasm</keyword>
<dbReference type="InterPro" id="IPR036961">
    <property type="entry name" value="Kinesin_motor_dom_sf"/>
</dbReference>
<organism evidence="11 12">
    <name type="scientific">Apatococcus lobatus</name>
    <dbReference type="NCBI Taxonomy" id="904363"/>
    <lineage>
        <taxon>Eukaryota</taxon>
        <taxon>Viridiplantae</taxon>
        <taxon>Chlorophyta</taxon>
        <taxon>core chlorophytes</taxon>
        <taxon>Trebouxiophyceae</taxon>
        <taxon>Chlorellales</taxon>
        <taxon>Chlorellaceae</taxon>
        <taxon>Apatococcus</taxon>
    </lineage>
</organism>
<dbReference type="PROSITE" id="PS50067">
    <property type="entry name" value="KINESIN_MOTOR_2"/>
    <property type="match status" value="1"/>
</dbReference>
<dbReference type="AlphaFoldDB" id="A0AAW1RHZ7"/>
<dbReference type="InterPro" id="IPR001752">
    <property type="entry name" value="Kinesin_motor_dom"/>
</dbReference>
<protein>
    <recommendedName>
        <fullName evidence="8">Kinesin-like protein</fullName>
    </recommendedName>
</protein>
<dbReference type="InterPro" id="IPR027417">
    <property type="entry name" value="P-loop_NTPase"/>
</dbReference>
<keyword evidence="4 7" id="KW-0067">ATP-binding</keyword>
<dbReference type="PROSITE" id="PS00411">
    <property type="entry name" value="KINESIN_MOTOR_1"/>
    <property type="match status" value="1"/>
</dbReference>
<dbReference type="GO" id="GO:0007052">
    <property type="term" value="P:mitotic spindle organization"/>
    <property type="evidence" value="ECO:0007669"/>
    <property type="project" value="TreeGrafter"/>
</dbReference>
<evidence type="ECO:0000256" key="2">
    <source>
        <dbReference type="ARBA" id="ARBA00022490"/>
    </source>
</evidence>
<keyword evidence="3 7" id="KW-0547">Nucleotide-binding</keyword>
<dbReference type="GO" id="GO:0005874">
    <property type="term" value="C:microtubule"/>
    <property type="evidence" value="ECO:0007669"/>
    <property type="project" value="UniProtKB-KW"/>
</dbReference>
<feature type="binding site" evidence="7">
    <location>
        <begin position="197"/>
        <end position="204"/>
    </location>
    <ligand>
        <name>ATP</name>
        <dbReference type="ChEBI" id="CHEBI:30616"/>
    </ligand>
</feature>
<evidence type="ECO:0000256" key="6">
    <source>
        <dbReference type="ARBA" id="ARBA00023175"/>
    </source>
</evidence>
<reference evidence="11 12" key="1">
    <citation type="journal article" date="2024" name="Nat. Commun.">
        <title>Phylogenomics reveals the evolutionary origins of lichenization in chlorophyte algae.</title>
        <authorList>
            <person name="Puginier C."/>
            <person name="Libourel C."/>
            <person name="Otte J."/>
            <person name="Skaloud P."/>
            <person name="Haon M."/>
            <person name="Grisel S."/>
            <person name="Petersen M."/>
            <person name="Berrin J.G."/>
            <person name="Delaux P.M."/>
            <person name="Dal Grande F."/>
            <person name="Keller J."/>
        </authorList>
    </citation>
    <scope>NUCLEOTIDE SEQUENCE [LARGE SCALE GENOMIC DNA]</scope>
    <source>
        <strain evidence="11 12">SAG 2145</strain>
    </source>
</reference>
<dbReference type="SUPFAM" id="SSF52540">
    <property type="entry name" value="P-loop containing nucleoside triphosphate hydrolases"/>
    <property type="match status" value="1"/>
</dbReference>
<keyword evidence="12" id="KW-1185">Reference proteome</keyword>
<evidence type="ECO:0000256" key="3">
    <source>
        <dbReference type="ARBA" id="ARBA00022741"/>
    </source>
</evidence>
<dbReference type="GO" id="GO:0005524">
    <property type="term" value="F:ATP binding"/>
    <property type="evidence" value="ECO:0007669"/>
    <property type="project" value="UniProtKB-UniRule"/>
</dbReference>